<dbReference type="RefSeq" id="WP_093366181.1">
    <property type="nucleotide sequence ID" value="NZ_FNCW01000004.1"/>
</dbReference>
<dbReference type="OrthoDB" id="1446707at2"/>
<dbReference type="EMBL" id="FNCW01000004">
    <property type="protein sequence ID" value="SDG60974.1"/>
    <property type="molecule type" value="Genomic_DNA"/>
</dbReference>
<protein>
    <submittedName>
        <fullName evidence="1">Uncharacterized protein</fullName>
    </submittedName>
</protein>
<sequence>MKIFTLYLITSIIGFQSLTISISNFINLPDLVEHYQLHKTKYKNSVIEFLNLHYGSQKKTHEDDHKDHENLPFQELQLNTANFFLTPSEYINLGLIKPFEKIRHNFNYEIDFTFLGETDILQPPKY</sequence>
<accession>A0A1G7VMM8</accession>
<evidence type="ECO:0000313" key="2">
    <source>
        <dbReference type="Proteomes" id="UP000199296"/>
    </source>
</evidence>
<dbReference type="STRING" id="470826.SAMN04488027_1046"/>
<proteinExistence type="predicted"/>
<keyword evidence="2" id="KW-1185">Reference proteome</keyword>
<reference evidence="1 2" key="1">
    <citation type="submission" date="2016-10" db="EMBL/GenBank/DDBJ databases">
        <authorList>
            <person name="de Groot N.N."/>
        </authorList>
    </citation>
    <scope>NUCLEOTIDE SEQUENCE [LARGE SCALE GENOMIC DNA]</scope>
    <source>
        <strain evidence="1 2">DSM 19803</strain>
    </source>
</reference>
<gene>
    <name evidence="1" type="ORF">SAMN04488027_1046</name>
</gene>
<name>A0A1G7VMM8_9FLAO</name>
<evidence type="ECO:0000313" key="1">
    <source>
        <dbReference type="EMBL" id="SDG60974.1"/>
    </source>
</evidence>
<dbReference type="Proteomes" id="UP000199296">
    <property type="component" value="Unassembled WGS sequence"/>
</dbReference>
<organism evidence="1 2">
    <name type="scientific">Psychroflexus sediminis</name>
    <dbReference type="NCBI Taxonomy" id="470826"/>
    <lineage>
        <taxon>Bacteria</taxon>
        <taxon>Pseudomonadati</taxon>
        <taxon>Bacteroidota</taxon>
        <taxon>Flavobacteriia</taxon>
        <taxon>Flavobacteriales</taxon>
        <taxon>Flavobacteriaceae</taxon>
        <taxon>Psychroflexus</taxon>
    </lineage>
</organism>
<dbReference type="AlphaFoldDB" id="A0A1G7VMM8"/>